<name>A0A2P5K6C5_9BURK</name>
<organism evidence="2 3">
    <name type="scientific">Mycetohabitans endofungorum</name>
    <dbReference type="NCBI Taxonomy" id="417203"/>
    <lineage>
        <taxon>Bacteria</taxon>
        <taxon>Pseudomonadati</taxon>
        <taxon>Pseudomonadota</taxon>
        <taxon>Betaproteobacteria</taxon>
        <taxon>Burkholderiales</taxon>
        <taxon>Burkholderiaceae</taxon>
        <taxon>Mycetohabitans</taxon>
    </lineage>
</organism>
<gene>
    <name evidence="2" type="ORF">B0O95_1682</name>
</gene>
<dbReference type="AlphaFoldDB" id="A0A2P5K6C5"/>
<evidence type="ECO:0000256" key="1">
    <source>
        <dbReference type="SAM" id="Phobius"/>
    </source>
</evidence>
<comment type="caution">
    <text evidence="2">The sequence shown here is derived from an EMBL/GenBank/DDBJ whole genome shotgun (WGS) entry which is preliminary data.</text>
</comment>
<proteinExistence type="predicted"/>
<sequence>MDEVRLKGVSQITVQDTLLRTTKRLTSLFSVFCVVSWRIFWLTMVHLAALINQKCLLGHNRFLMNRPNLTKQGPSGHRVC</sequence>
<dbReference type="Proteomes" id="UP000243096">
    <property type="component" value="Unassembled WGS sequence"/>
</dbReference>
<evidence type="ECO:0000313" key="2">
    <source>
        <dbReference type="EMBL" id="PPB79551.1"/>
    </source>
</evidence>
<evidence type="ECO:0000313" key="3">
    <source>
        <dbReference type="Proteomes" id="UP000243096"/>
    </source>
</evidence>
<keyword evidence="3" id="KW-1185">Reference proteome</keyword>
<feature type="transmembrane region" description="Helical" evidence="1">
    <location>
        <begin position="28"/>
        <end position="51"/>
    </location>
</feature>
<accession>A0A2P5K6C5</accession>
<keyword evidence="1" id="KW-0472">Membrane</keyword>
<reference evidence="2 3" key="1">
    <citation type="submission" date="2018-01" db="EMBL/GenBank/DDBJ databases">
        <title>Genomic Encyclopedia of Type Strains, Phase III (KMG-III): the genomes of soil and plant-associated and newly described type strains.</title>
        <authorList>
            <person name="Whitman W."/>
        </authorList>
    </citation>
    <scope>NUCLEOTIDE SEQUENCE [LARGE SCALE GENOMIC DNA]</scope>
    <source>
        <strain evidence="2 3">HKI456</strain>
    </source>
</reference>
<keyword evidence="1" id="KW-0812">Transmembrane</keyword>
<dbReference type="EMBL" id="PRDW01000068">
    <property type="protein sequence ID" value="PPB79551.1"/>
    <property type="molecule type" value="Genomic_DNA"/>
</dbReference>
<protein>
    <submittedName>
        <fullName evidence="2">Uncharacterized protein</fullName>
    </submittedName>
</protein>
<keyword evidence="1" id="KW-1133">Transmembrane helix</keyword>